<dbReference type="AlphaFoldDB" id="A0AAN8IJJ6"/>
<reference evidence="1 2" key="1">
    <citation type="submission" date="2019-10" db="EMBL/GenBank/DDBJ databases">
        <title>Assembly and Annotation for the nematode Trichostrongylus colubriformis.</title>
        <authorList>
            <person name="Martin J."/>
        </authorList>
    </citation>
    <scope>NUCLEOTIDE SEQUENCE [LARGE SCALE GENOMIC DNA]</scope>
    <source>
        <strain evidence="1">G859</strain>
        <tissue evidence="1">Whole worm</tissue>
    </source>
</reference>
<dbReference type="EMBL" id="WIXE01012483">
    <property type="protein sequence ID" value="KAK5975886.1"/>
    <property type="molecule type" value="Genomic_DNA"/>
</dbReference>
<evidence type="ECO:0000313" key="1">
    <source>
        <dbReference type="EMBL" id="KAK5975886.1"/>
    </source>
</evidence>
<accession>A0AAN8IJJ6</accession>
<evidence type="ECO:0000313" key="2">
    <source>
        <dbReference type="Proteomes" id="UP001331761"/>
    </source>
</evidence>
<gene>
    <name evidence="1" type="ORF">GCK32_019316</name>
</gene>
<comment type="caution">
    <text evidence="1">The sequence shown here is derived from an EMBL/GenBank/DDBJ whole genome shotgun (WGS) entry which is preliminary data.</text>
</comment>
<organism evidence="1 2">
    <name type="scientific">Trichostrongylus colubriformis</name>
    <name type="common">Black scour worm</name>
    <dbReference type="NCBI Taxonomy" id="6319"/>
    <lineage>
        <taxon>Eukaryota</taxon>
        <taxon>Metazoa</taxon>
        <taxon>Ecdysozoa</taxon>
        <taxon>Nematoda</taxon>
        <taxon>Chromadorea</taxon>
        <taxon>Rhabditida</taxon>
        <taxon>Rhabditina</taxon>
        <taxon>Rhabditomorpha</taxon>
        <taxon>Strongyloidea</taxon>
        <taxon>Trichostrongylidae</taxon>
        <taxon>Trichostrongylus</taxon>
    </lineage>
</organism>
<protein>
    <submittedName>
        <fullName evidence="1">Uncharacterized protein</fullName>
    </submittedName>
</protein>
<sequence length="86" mass="9188">MTAAQEAPCRFACAGPYSGLCIGDKVERLWSTTSCCAALCAYYVFSETTIVTISVTENSPCPNIVEESIPLGFVSAEHVELTDFGN</sequence>
<dbReference type="Proteomes" id="UP001331761">
    <property type="component" value="Unassembled WGS sequence"/>
</dbReference>
<name>A0AAN8IJJ6_TRICO</name>
<proteinExistence type="predicted"/>
<keyword evidence="2" id="KW-1185">Reference proteome</keyword>